<evidence type="ECO:0000313" key="2">
    <source>
        <dbReference type="Proteomes" id="UP000199300"/>
    </source>
</evidence>
<dbReference type="Proteomes" id="UP000199300">
    <property type="component" value="Unassembled WGS sequence"/>
</dbReference>
<accession>A0A1H8L4B3</accession>
<name>A0A1H8L4B3_9BACI</name>
<evidence type="ECO:0000313" key="1">
    <source>
        <dbReference type="EMBL" id="SEN99949.1"/>
    </source>
</evidence>
<protein>
    <submittedName>
        <fullName evidence="1">Uncharacterized protein</fullName>
    </submittedName>
</protein>
<gene>
    <name evidence="1" type="ORF">SAMN04488134_10377</name>
</gene>
<dbReference type="RefSeq" id="WP_091495845.1">
    <property type="nucleotide sequence ID" value="NZ_FODJ01000003.1"/>
</dbReference>
<dbReference type="EMBL" id="FODJ01000003">
    <property type="protein sequence ID" value="SEN99949.1"/>
    <property type="molecule type" value="Genomic_DNA"/>
</dbReference>
<dbReference type="AlphaFoldDB" id="A0A1H8L4B3"/>
<proteinExistence type="predicted"/>
<keyword evidence="2" id="KW-1185">Reference proteome</keyword>
<reference evidence="1 2" key="1">
    <citation type="submission" date="2016-10" db="EMBL/GenBank/DDBJ databases">
        <authorList>
            <person name="de Groot N.N."/>
        </authorList>
    </citation>
    <scope>NUCLEOTIDE SEQUENCE [LARGE SCALE GENOMIC DNA]</scope>
    <source>
        <strain evidence="1 2">CGMCC 1.10434</strain>
    </source>
</reference>
<organism evidence="1 2">
    <name type="scientific">Amphibacillus marinus</name>
    <dbReference type="NCBI Taxonomy" id="872970"/>
    <lineage>
        <taxon>Bacteria</taxon>
        <taxon>Bacillati</taxon>
        <taxon>Bacillota</taxon>
        <taxon>Bacilli</taxon>
        <taxon>Bacillales</taxon>
        <taxon>Bacillaceae</taxon>
        <taxon>Amphibacillus</taxon>
    </lineage>
</organism>
<sequence length="167" mass="19334">MTKLIFQQQHSDQVDLLGIAVQHSLSEDKQFNIVDRMIELVAGKSEQDVAIYLVQIYEEDYEPGKQLITFVGAEASPVFSDRLQKLAIPAGRFIYTENVRLENIDDTYVQSYAFFAENDHTIVANFDFEKINSQYDESSLFFPLQSNEIVVNHYLDLSEFLKEYKTD</sequence>